<organism evidence="2 3">
    <name type="scientific">Providencia alcalifaciens</name>
    <dbReference type="NCBI Taxonomy" id="126385"/>
    <lineage>
        <taxon>Bacteria</taxon>
        <taxon>Pseudomonadati</taxon>
        <taxon>Pseudomonadota</taxon>
        <taxon>Gammaproteobacteria</taxon>
        <taxon>Enterobacterales</taxon>
        <taxon>Morganellaceae</taxon>
        <taxon>Providencia</taxon>
    </lineage>
</organism>
<keyword evidence="1" id="KW-0472">Membrane</keyword>
<keyword evidence="1" id="KW-0812">Transmembrane</keyword>
<name>A0A4R3NEN0_9GAMM</name>
<keyword evidence="1" id="KW-1133">Transmembrane helix</keyword>
<dbReference type="EMBL" id="SMAS01000017">
    <property type="protein sequence ID" value="TCT28446.1"/>
    <property type="molecule type" value="Genomic_DNA"/>
</dbReference>
<feature type="transmembrane region" description="Helical" evidence="1">
    <location>
        <begin position="31"/>
        <end position="52"/>
    </location>
</feature>
<accession>A0A4R3NEN0</accession>
<protein>
    <submittedName>
        <fullName evidence="2">Uncharacterized protein</fullName>
    </submittedName>
</protein>
<comment type="caution">
    <text evidence="2">The sequence shown here is derived from an EMBL/GenBank/DDBJ whole genome shotgun (WGS) entry which is preliminary data.</text>
</comment>
<dbReference type="AlphaFoldDB" id="A0A4R3NEN0"/>
<sequence>MTTNGIALLITIPSMNSNYSLLKRCSPVAPVLWAFAVIAVIILNAHTPVSLVKPVNPKPAVRVVSKAPNNGSQNNTIFFQISNGNISPSRCPICCDLSATITGPYLINFFTAPLVPCSNTPGSLGSKLVFVVPYIPMVANSINIHTFIYLSPKTDSLNMTPGNQFFQKKASKRSGVMWSFSSFETAIFNSNPTHCRASDTSDLVPLPQCPVSTLLESEFCQKTRGAWRNVKYPGRYLKRLPISASQLKHYSGMSGKIIS</sequence>
<evidence type="ECO:0000313" key="3">
    <source>
        <dbReference type="Proteomes" id="UP000295055"/>
    </source>
</evidence>
<proteinExistence type="predicted"/>
<dbReference type="Proteomes" id="UP000295055">
    <property type="component" value="Unassembled WGS sequence"/>
</dbReference>
<reference evidence="2 3" key="1">
    <citation type="submission" date="2019-03" db="EMBL/GenBank/DDBJ databases">
        <title>Genomic analyses of the natural microbiome of Caenorhabditis elegans.</title>
        <authorList>
            <person name="Samuel B."/>
        </authorList>
    </citation>
    <scope>NUCLEOTIDE SEQUENCE [LARGE SCALE GENOMIC DNA]</scope>
    <source>
        <strain evidence="2 3">JUb102</strain>
    </source>
</reference>
<evidence type="ECO:0000313" key="2">
    <source>
        <dbReference type="EMBL" id="TCT28446.1"/>
    </source>
</evidence>
<evidence type="ECO:0000256" key="1">
    <source>
        <dbReference type="SAM" id="Phobius"/>
    </source>
</evidence>
<gene>
    <name evidence="2" type="ORF">EC835_1175</name>
</gene>